<dbReference type="GO" id="GO:0070814">
    <property type="term" value="P:hydrogen sulfide biosynthetic process"/>
    <property type="evidence" value="ECO:0007669"/>
    <property type="project" value="UniProtKB-UniRule"/>
</dbReference>
<proteinExistence type="inferred from homology"/>
<reference evidence="16 18" key="1">
    <citation type="submission" date="2017-01" db="EMBL/GenBank/DDBJ databases">
        <authorList>
            <person name="Varghese N."/>
            <person name="Submissions S."/>
        </authorList>
    </citation>
    <scope>NUCLEOTIDE SEQUENCE [LARGE SCALE GENOMIC DNA]</scope>
    <source>
        <strain evidence="16 18">ATCC 27950</strain>
    </source>
</reference>
<dbReference type="NCBIfam" id="NF002537">
    <property type="entry name" value="PRK02090.1"/>
    <property type="match status" value="1"/>
</dbReference>
<dbReference type="NCBIfam" id="TIGR02055">
    <property type="entry name" value="APS_reductase"/>
    <property type="match status" value="1"/>
</dbReference>
<dbReference type="Proteomes" id="UP000255231">
    <property type="component" value="Unassembled WGS sequence"/>
</dbReference>
<keyword evidence="5 14" id="KW-0408">Iron</keyword>
<comment type="catalytic activity">
    <reaction evidence="13 14">
        <text>[thioredoxin]-disulfide + sulfite + AMP + 2 H(+) = adenosine 5'-phosphosulfate + [thioredoxin]-dithiol</text>
        <dbReference type="Rhea" id="RHEA:21976"/>
        <dbReference type="Rhea" id="RHEA-COMP:10698"/>
        <dbReference type="Rhea" id="RHEA-COMP:10700"/>
        <dbReference type="ChEBI" id="CHEBI:15378"/>
        <dbReference type="ChEBI" id="CHEBI:17359"/>
        <dbReference type="ChEBI" id="CHEBI:29950"/>
        <dbReference type="ChEBI" id="CHEBI:50058"/>
        <dbReference type="ChEBI" id="CHEBI:58243"/>
        <dbReference type="ChEBI" id="CHEBI:456215"/>
        <dbReference type="EC" id="1.8.4.10"/>
    </reaction>
</comment>
<dbReference type="Proteomes" id="UP000185725">
    <property type="component" value="Unassembled WGS sequence"/>
</dbReference>
<dbReference type="GO" id="GO:0019379">
    <property type="term" value="P:sulfate assimilation, phosphoadenylyl sulfate reduction by phosphoadenylyl-sulfate reductase (thioredoxin)"/>
    <property type="evidence" value="ECO:0007669"/>
    <property type="project" value="UniProtKB-UniRule"/>
</dbReference>
<keyword evidence="4 14" id="KW-0560">Oxidoreductase</keyword>
<dbReference type="PIRSF" id="PIRSF000857">
    <property type="entry name" value="PAPS_reductase"/>
    <property type="match status" value="1"/>
</dbReference>
<evidence type="ECO:0000313" key="19">
    <source>
        <dbReference type="Proteomes" id="UP000255231"/>
    </source>
</evidence>
<evidence type="ECO:0000259" key="15">
    <source>
        <dbReference type="Pfam" id="PF01507"/>
    </source>
</evidence>
<comment type="cofactor">
    <cofactor evidence="14">
        <name>[4Fe-4S] cluster</name>
        <dbReference type="ChEBI" id="CHEBI:49883"/>
    </cofactor>
    <text evidence="14">Binds 1 [4Fe-4S] cluster per subunit.</text>
</comment>
<dbReference type="InterPro" id="IPR004511">
    <property type="entry name" value="PAPS/APS_Rdtase"/>
</dbReference>
<evidence type="ECO:0000256" key="11">
    <source>
        <dbReference type="ARBA" id="ARBA00030894"/>
    </source>
</evidence>
<comment type="pathway">
    <text evidence="8 14">Sulfur metabolism; hydrogen sulfide biosynthesis; sulfite from sulfate.</text>
</comment>
<evidence type="ECO:0000313" key="18">
    <source>
        <dbReference type="Proteomes" id="UP000185725"/>
    </source>
</evidence>
<feature type="binding site" evidence="14">
    <location>
        <position position="209"/>
    </location>
    <ligand>
        <name>[4Fe-4S] cluster</name>
        <dbReference type="ChEBI" id="CHEBI:49883"/>
    </ligand>
</feature>
<evidence type="ECO:0000256" key="9">
    <source>
        <dbReference type="ARBA" id="ARBA00024386"/>
    </source>
</evidence>
<dbReference type="Gene3D" id="3.40.50.620">
    <property type="entry name" value="HUPs"/>
    <property type="match status" value="1"/>
</dbReference>
<dbReference type="AlphaFoldDB" id="A0A381FCP8"/>
<dbReference type="GO" id="GO:0004604">
    <property type="term" value="F:phosphoadenylyl-sulfate reductase (thioredoxin) activity"/>
    <property type="evidence" value="ECO:0007669"/>
    <property type="project" value="UniProtKB-UniRule"/>
</dbReference>
<evidence type="ECO:0000256" key="14">
    <source>
        <dbReference type="HAMAP-Rule" id="MF_00063"/>
    </source>
</evidence>
<dbReference type="GO" id="GO:0051539">
    <property type="term" value="F:4 iron, 4 sulfur cluster binding"/>
    <property type="evidence" value="ECO:0007669"/>
    <property type="project" value="UniProtKB-UniRule"/>
</dbReference>
<dbReference type="CDD" id="cd23945">
    <property type="entry name" value="PAPS_reductase"/>
    <property type="match status" value="1"/>
</dbReference>
<dbReference type="PANTHER" id="PTHR46482">
    <property type="entry name" value="5'-ADENYLYLSULFATE REDUCTASE 3, CHLOROPLASTIC"/>
    <property type="match status" value="1"/>
</dbReference>
<evidence type="ECO:0000256" key="4">
    <source>
        <dbReference type="ARBA" id="ARBA00023002"/>
    </source>
</evidence>
<evidence type="ECO:0000256" key="3">
    <source>
        <dbReference type="ARBA" id="ARBA00022723"/>
    </source>
</evidence>
<comment type="function">
    <text evidence="7 14">Catalyzes the formation of sulfite from adenosine 5'-phosphosulfate (APS) using thioredoxin as an electron donor.</text>
</comment>
<evidence type="ECO:0000256" key="2">
    <source>
        <dbReference type="ARBA" id="ARBA00022490"/>
    </source>
</evidence>
<dbReference type="HAMAP" id="MF_00063">
    <property type="entry name" value="CysH"/>
    <property type="match status" value="1"/>
</dbReference>
<dbReference type="GO" id="GO:0046872">
    <property type="term" value="F:metal ion binding"/>
    <property type="evidence" value="ECO:0007669"/>
    <property type="project" value="UniProtKB-KW"/>
</dbReference>
<feature type="binding site" evidence="14">
    <location>
        <position position="126"/>
    </location>
    <ligand>
        <name>[4Fe-4S] cluster</name>
        <dbReference type="ChEBI" id="CHEBI:49883"/>
    </ligand>
</feature>
<dbReference type="EMBL" id="FTMF01000014">
    <property type="protein sequence ID" value="SIR18970.1"/>
    <property type="molecule type" value="Genomic_DNA"/>
</dbReference>
<dbReference type="PANTHER" id="PTHR46482:SF9">
    <property type="entry name" value="5'-ADENYLYLSULFATE REDUCTASE 1, CHLOROPLASTIC"/>
    <property type="match status" value="1"/>
</dbReference>
<gene>
    <name evidence="14 17" type="primary">cysH</name>
    <name evidence="17" type="ORF">NCTC13560_02472</name>
    <name evidence="16" type="ORF">SAMN05421682_11448</name>
</gene>
<keyword evidence="18" id="KW-1185">Reference proteome</keyword>
<dbReference type="GO" id="GO:0005737">
    <property type="term" value="C:cytoplasm"/>
    <property type="evidence" value="ECO:0007669"/>
    <property type="project" value="UniProtKB-SubCell"/>
</dbReference>
<evidence type="ECO:0000256" key="1">
    <source>
        <dbReference type="ARBA" id="ARBA00009732"/>
    </source>
</evidence>
<evidence type="ECO:0000256" key="10">
    <source>
        <dbReference type="ARBA" id="ARBA00029514"/>
    </source>
</evidence>
<dbReference type="InterPro" id="IPR014729">
    <property type="entry name" value="Rossmann-like_a/b/a_fold"/>
</dbReference>
<keyword evidence="3 14" id="KW-0479">Metal-binding</keyword>
<dbReference type="InterPro" id="IPR002500">
    <property type="entry name" value="PAPS_reduct_dom"/>
</dbReference>
<keyword evidence="2 14" id="KW-0963">Cytoplasm</keyword>
<accession>A0A381FCP8</accession>
<evidence type="ECO:0000256" key="12">
    <source>
        <dbReference type="ARBA" id="ARBA00032041"/>
    </source>
</evidence>
<comment type="subcellular location">
    <subcellularLocation>
        <location evidence="14">Cytoplasm</location>
    </subcellularLocation>
</comment>
<dbReference type="InterPro" id="IPR011798">
    <property type="entry name" value="APS_reductase"/>
</dbReference>
<evidence type="ECO:0000313" key="16">
    <source>
        <dbReference type="EMBL" id="SIR18970.1"/>
    </source>
</evidence>
<dbReference type="EC" id="1.8.4.10" evidence="9 14"/>
<protein>
    <recommendedName>
        <fullName evidence="10 14">Adenosine 5'-phosphosulfate reductase</fullName>
        <shortName evidence="14">APS reductase</shortName>
        <ecNumber evidence="9 14">1.8.4.10</ecNumber>
    </recommendedName>
    <alternativeName>
        <fullName evidence="12 14">5'-adenylylsulfate reductase</fullName>
    </alternativeName>
    <alternativeName>
        <fullName evidence="11 14">Thioredoxin-dependent 5'-adenylylsulfate reductase</fullName>
    </alternativeName>
</protein>
<evidence type="ECO:0000256" key="6">
    <source>
        <dbReference type="ARBA" id="ARBA00023014"/>
    </source>
</evidence>
<evidence type="ECO:0000256" key="7">
    <source>
        <dbReference type="ARBA" id="ARBA00024298"/>
    </source>
</evidence>
<comment type="similarity">
    <text evidence="1 14">Belongs to the PAPS reductase family. CysH subfamily.</text>
</comment>
<evidence type="ECO:0000256" key="13">
    <source>
        <dbReference type="ARBA" id="ARBA00048441"/>
    </source>
</evidence>
<organism evidence="17 19">
    <name type="scientific">Chryseobacterium indoltheticum</name>
    <dbReference type="NCBI Taxonomy" id="254"/>
    <lineage>
        <taxon>Bacteria</taxon>
        <taxon>Pseudomonadati</taxon>
        <taxon>Bacteroidota</taxon>
        <taxon>Flavobacteriia</taxon>
        <taxon>Flavobacteriales</taxon>
        <taxon>Weeksellaceae</taxon>
        <taxon>Chryseobacterium group</taxon>
        <taxon>Chryseobacterium</taxon>
    </lineage>
</organism>
<feature type="binding site" evidence="14">
    <location>
        <position position="212"/>
    </location>
    <ligand>
        <name>[4Fe-4S] cluster</name>
        <dbReference type="ChEBI" id="CHEBI:49883"/>
    </ligand>
</feature>
<evidence type="ECO:0000256" key="8">
    <source>
        <dbReference type="ARBA" id="ARBA00024327"/>
    </source>
</evidence>
<dbReference type="EMBL" id="UFVS01000001">
    <property type="protein sequence ID" value="SUX44340.1"/>
    <property type="molecule type" value="Genomic_DNA"/>
</dbReference>
<dbReference type="SUPFAM" id="SSF52402">
    <property type="entry name" value="Adenine nucleotide alpha hydrolases-like"/>
    <property type="match status" value="1"/>
</dbReference>
<feature type="active site" description="Nucleophile; cysteine thiosulfonate intermediate" evidence="14">
    <location>
        <position position="236"/>
    </location>
</feature>
<name>A0A381FCP8_9FLAO</name>
<dbReference type="GO" id="GO:0043866">
    <property type="term" value="F:adenylyl-sulfate reductase (thioredoxin) activity"/>
    <property type="evidence" value="ECO:0007669"/>
    <property type="project" value="UniProtKB-EC"/>
</dbReference>
<keyword evidence="6 14" id="KW-0411">Iron-sulfur</keyword>
<dbReference type="GO" id="GO:0019344">
    <property type="term" value="P:cysteine biosynthetic process"/>
    <property type="evidence" value="ECO:0007669"/>
    <property type="project" value="InterPro"/>
</dbReference>
<feature type="binding site" evidence="14">
    <location>
        <position position="127"/>
    </location>
    <ligand>
        <name>[4Fe-4S] cluster</name>
        <dbReference type="ChEBI" id="CHEBI:49883"/>
    </ligand>
</feature>
<evidence type="ECO:0000313" key="17">
    <source>
        <dbReference type="EMBL" id="SUX44340.1"/>
    </source>
</evidence>
<dbReference type="Pfam" id="PF01507">
    <property type="entry name" value="PAPS_reduct"/>
    <property type="match status" value="1"/>
</dbReference>
<sequence length="241" mass="28508">MLDICWYQTEIMFSKEDIDTLQQLTLEDGLQFVSSKFSEGIVFSTSLGQEDQVITDAIFKNNLPIKVFTLDTGRLFYEHYDLLSKNNSRYQKKTEVYFPESSDVEKYLIEKGVNGFYHSVENRKECCFIRKVKPLNRALENAKVWITGLRSEQSENRENMPILEWDEDRKLYKYNPLINWTYQDVLHYLEQHKVQELSLHKKGFISVGCQPCTRAIEEGENPRAGRWWWETSQKECGLHSH</sequence>
<evidence type="ECO:0000256" key="5">
    <source>
        <dbReference type="ARBA" id="ARBA00023004"/>
    </source>
</evidence>
<reference evidence="17 19" key="2">
    <citation type="submission" date="2018-06" db="EMBL/GenBank/DDBJ databases">
        <authorList>
            <consortium name="Pathogen Informatics"/>
            <person name="Doyle S."/>
        </authorList>
    </citation>
    <scope>NUCLEOTIDE SEQUENCE [LARGE SCALE GENOMIC DNA]</scope>
    <source>
        <strain evidence="17 19">NCTC13560</strain>
    </source>
</reference>
<feature type="domain" description="Phosphoadenosine phosphosulphate reductase" evidence="15">
    <location>
        <begin position="41"/>
        <end position="215"/>
    </location>
</feature>